<proteinExistence type="predicted"/>
<dbReference type="EMBL" id="CP065956">
    <property type="protein sequence ID" value="QSR86432.1"/>
    <property type="molecule type" value="Genomic_DNA"/>
</dbReference>
<gene>
    <name evidence="1" type="ORF">EM20IM_08010</name>
</gene>
<sequence>MKAKSFLFLFLIPNKRPFSLPFLLFFASLTSVVFLPFLAKADTVFWPGEEVAAQDLIETMNGQDPGKGWLGKWRKMTAETRDRQPKWLTPLVTSTARLEQRIRYDVYYETLPNGQKAWDFGSGKGVSLIVGPTLQFTFSLPEYLFYPGQGRMDGFGGETFIVRNRIMASPEGQKNYCFSVQLQAVSPYSPYGNTAPSLLNHWTWAPTILFGKGWGNFTIQLNLGSRWTDGNNGTSALPYFYNVAFEYRIGYVTPAVEVTSQSSFDQLYFINAPGLYVIPEVLVGRFAFKDDWKVYYGFGYQVGLNSPTIEKKYSNAFIMKFHLLF</sequence>
<dbReference type="Proteomes" id="UP000663088">
    <property type="component" value="Chromosome"/>
</dbReference>
<evidence type="ECO:0000313" key="2">
    <source>
        <dbReference type="Proteomes" id="UP000663088"/>
    </source>
</evidence>
<reference evidence="1 2" key="1">
    <citation type="submission" date="2020-12" db="EMBL/GenBank/DDBJ databases">
        <authorList>
            <person name="Awala S.I."/>
            <person name="Gwak J.-H."/>
            <person name="Kim S.-J."/>
            <person name="Rhee S.-K."/>
        </authorList>
    </citation>
    <scope>NUCLEOTIDE SEQUENCE [LARGE SCALE GENOMIC DNA]</scope>
    <source>
        <strain evidence="1 2">IT5</strain>
    </source>
</reference>
<protein>
    <submittedName>
        <fullName evidence="1">Uncharacterized protein</fullName>
    </submittedName>
</protein>
<dbReference type="RefSeq" id="WP_206845772.1">
    <property type="nucleotide sequence ID" value="NZ_CP065956.1"/>
</dbReference>
<name>A0ABX7PU12_9BACT</name>
<evidence type="ECO:0000313" key="1">
    <source>
        <dbReference type="EMBL" id="QSR86432.1"/>
    </source>
</evidence>
<keyword evidence="2" id="KW-1185">Reference proteome</keyword>
<organism evidence="1 2">
    <name type="scientific">Candidatus Methylacidiphilum infernorum</name>
    <dbReference type="NCBI Taxonomy" id="511746"/>
    <lineage>
        <taxon>Bacteria</taxon>
        <taxon>Pseudomonadati</taxon>
        <taxon>Verrucomicrobiota</taxon>
        <taxon>Methylacidiphilae</taxon>
        <taxon>Methylacidiphilales</taxon>
        <taxon>Methylacidiphilaceae</taxon>
        <taxon>Methylacidiphilum (ex Ratnadevi et al. 2023)</taxon>
    </lineage>
</organism>
<accession>A0ABX7PU12</accession>